<dbReference type="AlphaFoldDB" id="A0A556AIJ0"/>
<dbReference type="InterPro" id="IPR001753">
    <property type="entry name" value="Enoyl-CoA_hydra/iso"/>
</dbReference>
<evidence type="ECO:0000313" key="2">
    <source>
        <dbReference type="EMBL" id="TSH92691.1"/>
    </source>
</evidence>
<dbReference type="Gene3D" id="3.90.226.10">
    <property type="entry name" value="2-enoyl-CoA Hydratase, Chain A, domain 1"/>
    <property type="match status" value="1"/>
</dbReference>
<dbReference type="RefSeq" id="WP_143949057.1">
    <property type="nucleotide sequence ID" value="NZ_BAABMB010000001.1"/>
</dbReference>
<dbReference type="InterPro" id="IPR014748">
    <property type="entry name" value="Enoyl-CoA_hydra_C"/>
</dbReference>
<dbReference type="OrthoDB" id="9807606at2"/>
<protein>
    <submittedName>
        <fullName evidence="2">Enoyl-CoA hydratase/isomerase family protein</fullName>
    </submittedName>
</protein>
<name>A0A556AIJ0_9BURK</name>
<dbReference type="Pfam" id="PF00378">
    <property type="entry name" value="ECH_1"/>
    <property type="match status" value="1"/>
</dbReference>
<gene>
    <name evidence="2" type="ORF">FOZ76_14845</name>
</gene>
<proteinExistence type="inferred from homology"/>
<reference evidence="2 3" key="1">
    <citation type="submission" date="2019-07" db="EMBL/GenBank/DDBJ databases">
        <title>Qingshengfaniella alkalisoli gen. nov., sp. nov., isolated from saline soil.</title>
        <authorList>
            <person name="Xu L."/>
            <person name="Huang X.-X."/>
            <person name="Sun J.-Q."/>
        </authorList>
    </citation>
    <scope>NUCLEOTIDE SEQUENCE [LARGE SCALE GENOMIC DNA]</scope>
    <source>
        <strain evidence="2 3">DSM 27279</strain>
    </source>
</reference>
<keyword evidence="2" id="KW-0413">Isomerase</keyword>
<dbReference type="CDD" id="cd06558">
    <property type="entry name" value="crotonase-like"/>
    <property type="match status" value="1"/>
</dbReference>
<dbReference type="PANTHER" id="PTHR43802">
    <property type="entry name" value="ENOYL-COA HYDRATASE"/>
    <property type="match status" value="1"/>
</dbReference>
<dbReference type="Proteomes" id="UP000318405">
    <property type="component" value="Unassembled WGS sequence"/>
</dbReference>
<evidence type="ECO:0000313" key="3">
    <source>
        <dbReference type="Proteomes" id="UP000318405"/>
    </source>
</evidence>
<dbReference type="Gene3D" id="1.10.12.10">
    <property type="entry name" value="Lyase 2-enoyl-coa Hydratase, Chain A, domain 2"/>
    <property type="match status" value="1"/>
</dbReference>
<accession>A0A556AIJ0</accession>
<dbReference type="GO" id="GO:0016853">
    <property type="term" value="F:isomerase activity"/>
    <property type="evidence" value="ECO:0007669"/>
    <property type="project" value="UniProtKB-KW"/>
</dbReference>
<sequence length="293" mass="31745">MSLLIFKLYKPGVGQDHCSIKQRSNHMAGSSPNSSIIELSASEGVADIRLNRPEVLNAFSDDSVRALVSALRQVDRRPDLNVAVLSGNGRSFSSGADVRQRQLRSREELIALGGPEGDGAKCADIFTQSVNWKPVVAAVHGYAIGMGLGVALSCDLIVAEDGTQFQVTETLRGLSSVRYMEMLKMRGSGSFAIDVTLTGRWFSAQEALAAGVIDRVVAQGSAYQEAHRIARQIADHPPLGIRASVRSRRMALDAAERRAAAQTDALKLHLTEDFSESARAFVEKRQHVPYKGQ</sequence>
<organism evidence="2 3">
    <name type="scientific">Verticiella sediminum</name>
    <dbReference type="NCBI Taxonomy" id="1247510"/>
    <lineage>
        <taxon>Bacteria</taxon>
        <taxon>Pseudomonadati</taxon>
        <taxon>Pseudomonadota</taxon>
        <taxon>Betaproteobacteria</taxon>
        <taxon>Burkholderiales</taxon>
        <taxon>Alcaligenaceae</taxon>
        <taxon>Verticiella</taxon>
    </lineage>
</organism>
<evidence type="ECO:0000256" key="1">
    <source>
        <dbReference type="ARBA" id="ARBA00005254"/>
    </source>
</evidence>
<dbReference type="SUPFAM" id="SSF52096">
    <property type="entry name" value="ClpP/crotonase"/>
    <property type="match status" value="1"/>
</dbReference>
<comment type="similarity">
    <text evidence="1">Belongs to the enoyl-CoA hydratase/isomerase family.</text>
</comment>
<comment type="caution">
    <text evidence="2">The sequence shown here is derived from an EMBL/GenBank/DDBJ whole genome shotgun (WGS) entry which is preliminary data.</text>
</comment>
<dbReference type="PANTHER" id="PTHR43802:SF1">
    <property type="entry name" value="IP11341P-RELATED"/>
    <property type="match status" value="1"/>
</dbReference>
<dbReference type="EMBL" id="VLTJ01000029">
    <property type="protein sequence ID" value="TSH92691.1"/>
    <property type="molecule type" value="Genomic_DNA"/>
</dbReference>
<keyword evidence="3" id="KW-1185">Reference proteome</keyword>
<dbReference type="InterPro" id="IPR029045">
    <property type="entry name" value="ClpP/crotonase-like_dom_sf"/>
</dbReference>